<dbReference type="Proteomes" id="UP000019140">
    <property type="component" value="Unassembled WGS sequence"/>
</dbReference>
<feature type="domain" description="Amidase" evidence="1">
    <location>
        <begin position="25"/>
        <end position="464"/>
    </location>
</feature>
<comment type="caution">
    <text evidence="2">The sequence shown here is derived from an EMBL/GenBank/DDBJ whole genome shotgun (WGS) entry which is preliminary data.</text>
</comment>
<sequence length="484" mass="53140">MLDIPFRSACQLAAAIRQKDIGCLELLDLYLHRIERHNPRLNAVIFMDIDAARERVRQADAALARGDIWGPLHGVPMTIKESYDVAGMPTTWGVPDLKDNYPQTHAVSVDRLLRAGVVLFGKTNVPLNLSDWQTFNDIYGTTNNPWDVTRVPGGSSGGSAAALAAGLTGLEAGSDIGASIRNPAHYCGVYGHKPTYGIVSPRGQDMPGIVAAADISVVGPLARSADDLAMALEVMAGPDEIDGMGWQLHLPRPRQVTLRDYKVAVMYSDAEAEVDDAVQARLHAVVEFLRQSGARVSDTARPQIDSREAHRNYIQLLRSATSSLLSPERFQHNLQAAAALLPHDEGYEAQTIRAQAMSHKNWLALNETRHHLRLAWAEFFQDYDLLLCPAATTVAFPHNQQGERWERMLTVNGKPQPSTTQLFWAGYTCNFYLPSTVAPAGLSPDGLPVGVQIVGPQYGDYTCLHFAQLLEREFQAFEPPAGFE</sequence>
<dbReference type="InterPro" id="IPR052739">
    <property type="entry name" value="FAAH2"/>
</dbReference>
<dbReference type="NCBIfam" id="NF004816">
    <property type="entry name" value="PRK06170.1"/>
    <property type="match status" value="1"/>
</dbReference>
<dbReference type="InterPro" id="IPR036928">
    <property type="entry name" value="AS_sf"/>
</dbReference>
<evidence type="ECO:0000313" key="3">
    <source>
        <dbReference type="Proteomes" id="UP000019140"/>
    </source>
</evidence>
<dbReference type="EMBL" id="AZHX01000109">
    <property type="protein sequence ID" value="ETX08902.1"/>
    <property type="molecule type" value="Genomic_DNA"/>
</dbReference>
<dbReference type="PATRIC" id="fig|1429439.4.peg.451"/>
<keyword evidence="3" id="KW-1185">Reference proteome</keyword>
<dbReference type="Gene3D" id="3.90.1300.10">
    <property type="entry name" value="Amidase signature (AS) domain"/>
    <property type="match status" value="1"/>
</dbReference>
<reference evidence="2 3" key="1">
    <citation type="journal article" date="2014" name="Nature">
        <title>An environmental bacterial taxon with a large and distinct metabolic repertoire.</title>
        <authorList>
            <person name="Wilson M.C."/>
            <person name="Mori T."/>
            <person name="Ruckert C."/>
            <person name="Uria A.R."/>
            <person name="Helf M.J."/>
            <person name="Takada K."/>
            <person name="Gernert C."/>
            <person name="Steffens U.A."/>
            <person name="Heycke N."/>
            <person name="Schmitt S."/>
            <person name="Rinke C."/>
            <person name="Helfrich E.J."/>
            <person name="Brachmann A.O."/>
            <person name="Gurgui C."/>
            <person name="Wakimoto T."/>
            <person name="Kracht M."/>
            <person name="Crusemann M."/>
            <person name="Hentschel U."/>
            <person name="Abe I."/>
            <person name="Matsunaga S."/>
            <person name="Kalinowski J."/>
            <person name="Takeyama H."/>
            <person name="Piel J."/>
        </authorList>
    </citation>
    <scope>NUCLEOTIDE SEQUENCE [LARGE SCALE GENOMIC DNA]</scope>
    <source>
        <strain evidence="3">TSY2</strain>
    </source>
</reference>
<protein>
    <submittedName>
        <fullName evidence="2">Amidase</fullName>
    </submittedName>
</protein>
<dbReference type="HOGENOM" id="CLU_009600_0_4_7"/>
<evidence type="ECO:0000259" key="1">
    <source>
        <dbReference type="Pfam" id="PF01425"/>
    </source>
</evidence>
<evidence type="ECO:0000313" key="2">
    <source>
        <dbReference type="EMBL" id="ETX08902.1"/>
    </source>
</evidence>
<dbReference type="PANTHER" id="PTHR43372:SF4">
    <property type="entry name" value="FATTY-ACID AMIDE HYDROLASE 2"/>
    <property type="match status" value="1"/>
</dbReference>
<organism evidence="2 3">
    <name type="scientific">Candidatus Entotheonella gemina</name>
    <dbReference type="NCBI Taxonomy" id="1429439"/>
    <lineage>
        <taxon>Bacteria</taxon>
        <taxon>Pseudomonadati</taxon>
        <taxon>Nitrospinota/Tectimicrobiota group</taxon>
        <taxon>Candidatus Tectimicrobiota</taxon>
        <taxon>Candidatus Entotheonellia</taxon>
        <taxon>Candidatus Entotheonellales</taxon>
        <taxon>Candidatus Entotheonellaceae</taxon>
        <taxon>Candidatus Entotheonella</taxon>
    </lineage>
</organism>
<dbReference type="AlphaFoldDB" id="W4MGT2"/>
<dbReference type="GO" id="GO:0012505">
    <property type="term" value="C:endomembrane system"/>
    <property type="evidence" value="ECO:0007669"/>
    <property type="project" value="TreeGrafter"/>
</dbReference>
<name>W4MGT2_9BACT</name>
<dbReference type="Pfam" id="PF01425">
    <property type="entry name" value="Amidase"/>
    <property type="match status" value="1"/>
</dbReference>
<dbReference type="InterPro" id="IPR023631">
    <property type="entry name" value="Amidase_dom"/>
</dbReference>
<dbReference type="SUPFAM" id="SSF75304">
    <property type="entry name" value="Amidase signature (AS) enzymes"/>
    <property type="match status" value="1"/>
</dbReference>
<proteinExistence type="predicted"/>
<dbReference type="PANTHER" id="PTHR43372">
    <property type="entry name" value="FATTY-ACID AMIDE HYDROLASE"/>
    <property type="match status" value="1"/>
</dbReference>
<gene>
    <name evidence="2" type="ORF">ETSY2_02630</name>
</gene>
<accession>W4MGT2</accession>